<dbReference type="PROSITE" id="PS50948">
    <property type="entry name" value="PAN"/>
    <property type="match status" value="1"/>
</dbReference>
<evidence type="ECO:0000313" key="4">
    <source>
        <dbReference type="EMBL" id="KAF6037311.1"/>
    </source>
</evidence>
<dbReference type="Pfam" id="PF00024">
    <property type="entry name" value="PAN_1"/>
    <property type="match status" value="1"/>
</dbReference>
<dbReference type="Gene3D" id="3.50.4.10">
    <property type="entry name" value="Hepatocyte Growth Factor"/>
    <property type="match status" value="1"/>
</dbReference>
<evidence type="ECO:0000313" key="5">
    <source>
        <dbReference type="Proteomes" id="UP000593567"/>
    </source>
</evidence>
<dbReference type="CDD" id="cd01099">
    <property type="entry name" value="PAN_AP_HGF"/>
    <property type="match status" value="1"/>
</dbReference>
<dbReference type="InterPro" id="IPR003609">
    <property type="entry name" value="Pan_app"/>
</dbReference>
<protein>
    <recommendedName>
        <fullName evidence="6">Apple domain-containing protein</fullName>
    </recommendedName>
</protein>
<keyword evidence="5" id="KW-1185">Reference proteome</keyword>
<evidence type="ECO:0008006" key="6">
    <source>
        <dbReference type="Google" id="ProtNLM"/>
    </source>
</evidence>
<gene>
    <name evidence="4" type="ORF">EB796_004391</name>
</gene>
<feature type="domain" description="Pentraxin (PTX)" evidence="3">
    <location>
        <begin position="1"/>
        <end position="53"/>
    </location>
</feature>
<feature type="domain" description="Apple" evidence="2">
    <location>
        <begin position="74"/>
        <end position="147"/>
    </location>
</feature>
<comment type="caution">
    <text evidence="4">The sequence shown here is derived from an EMBL/GenBank/DDBJ whole genome shotgun (WGS) entry which is preliminary data.</text>
</comment>
<sequence>MLTGKLSWLNLWDREMSADEVLNLNCRDEGNIVNWNTLSVMGDATFHYENFPCEESHLELSKTFDNGKQQQIFCKVPNKRLTNHAISTVTALSSRSCVTMCVKDARCYSANYHEISRTCELNDDTDLYHEDDLIIAANYLYFSTRECQT</sequence>
<dbReference type="AlphaFoldDB" id="A0A7J7KHD8"/>
<dbReference type="SMART" id="SM00473">
    <property type="entry name" value="PAN_AP"/>
    <property type="match status" value="1"/>
</dbReference>
<dbReference type="PROSITE" id="PS51828">
    <property type="entry name" value="PTX_2"/>
    <property type="match status" value="1"/>
</dbReference>
<dbReference type="Proteomes" id="UP000593567">
    <property type="component" value="Unassembled WGS sequence"/>
</dbReference>
<evidence type="ECO:0000259" key="3">
    <source>
        <dbReference type="PROSITE" id="PS51828"/>
    </source>
</evidence>
<reference evidence="4" key="1">
    <citation type="submission" date="2020-06" db="EMBL/GenBank/DDBJ databases">
        <title>Draft genome of Bugula neritina, a colonial animal packing powerful symbionts and potential medicines.</title>
        <authorList>
            <person name="Rayko M."/>
        </authorList>
    </citation>
    <scope>NUCLEOTIDE SEQUENCE [LARGE SCALE GENOMIC DNA]</scope>
    <source>
        <strain evidence="4">Kwan_BN1</strain>
    </source>
</reference>
<dbReference type="OrthoDB" id="10009351at2759"/>
<dbReference type="EMBL" id="VXIV02000590">
    <property type="protein sequence ID" value="KAF6037311.1"/>
    <property type="molecule type" value="Genomic_DNA"/>
</dbReference>
<organism evidence="4 5">
    <name type="scientific">Bugula neritina</name>
    <name type="common">Brown bryozoan</name>
    <name type="synonym">Sertularia neritina</name>
    <dbReference type="NCBI Taxonomy" id="10212"/>
    <lineage>
        <taxon>Eukaryota</taxon>
        <taxon>Metazoa</taxon>
        <taxon>Spiralia</taxon>
        <taxon>Lophotrochozoa</taxon>
        <taxon>Bryozoa</taxon>
        <taxon>Gymnolaemata</taxon>
        <taxon>Cheilostomatida</taxon>
        <taxon>Flustrina</taxon>
        <taxon>Buguloidea</taxon>
        <taxon>Bugulidae</taxon>
        <taxon>Bugula</taxon>
    </lineage>
</organism>
<dbReference type="SUPFAM" id="SSF57414">
    <property type="entry name" value="Hairpin loop containing domain-like"/>
    <property type="match status" value="1"/>
</dbReference>
<name>A0A7J7KHD8_BUGNE</name>
<comment type="caution">
    <text evidence="1">Lacks conserved residue(s) required for the propagation of feature annotation.</text>
</comment>
<evidence type="ECO:0000259" key="2">
    <source>
        <dbReference type="PROSITE" id="PS50948"/>
    </source>
</evidence>
<proteinExistence type="predicted"/>
<dbReference type="InterPro" id="IPR001759">
    <property type="entry name" value="PTX_dom"/>
</dbReference>
<evidence type="ECO:0000256" key="1">
    <source>
        <dbReference type="PROSITE-ProRule" id="PRU01172"/>
    </source>
</evidence>
<accession>A0A7J7KHD8</accession>